<sequence length="58" mass="6931">MVGIRNRNYVYRFVPSESHNRYIWSIGGMLFDWRILEPGAIVICCTMRCNGFMWNSRI</sequence>
<name>A0A8S5MJD2_9CAUD</name>
<accession>A0A8S5MJD2</accession>
<protein>
    <submittedName>
        <fullName evidence="1">Uncharacterized protein</fullName>
    </submittedName>
</protein>
<reference evidence="1" key="1">
    <citation type="journal article" date="2021" name="Proc. Natl. Acad. Sci. U.S.A.">
        <title>A Catalog of Tens of Thousands of Viruses from Human Metagenomes Reveals Hidden Associations with Chronic Diseases.</title>
        <authorList>
            <person name="Tisza M.J."/>
            <person name="Buck C.B."/>
        </authorList>
    </citation>
    <scope>NUCLEOTIDE SEQUENCE</scope>
    <source>
        <strain evidence="1">CtHMI2</strain>
    </source>
</reference>
<dbReference type="EMBL" id="BK014919">
    <property type="protein sequence ID" value="DAD82445.1"/>
    <property type="molecule type" value="Genomic_DNA"/>
</dbReference>
<proteinExistence type="predicted"/>
<organism evidence="1">
    <name type="scientific">Siphoviridae sp. ctHMI2</name>
    <dbReference type="NCBI Taxonomy" id="2826231"/>
    <lineage>
        <taxon>Viruses</taxon>
        <taxon>Duplodnaviria</taxon>
        <taxon>Heunggongvirae</taxon>
        <taxon>Uroviricota</taxon>
        <taxon>Caudoviricetes</taxon>
    </lineage>
</organism>
<evidence type="ECO:0000313" key="1">
    <source>
        <dbReference type="EMBL" id="DAD82445.1"/>
    </source>
</evidence>